<organism evidence="1">
    <name type="scientific">human gut metagenome</name>
    <dbReference type="NCBI Taxonomy" id="408170"/>
    <lineage>
        <taxon>unclassified sequences</taxon>
        <taxon>metagenomes</taxon>
        <taxon>organismal metagenomes</taxon>
    </lineage>
</organism>
<dbReference type="Pfam" id="PF13481">
    <property type="entry name" value="AAA_25"/>
    <property type="match status" value="1"/>
</dbReference>
<comment type="caution">
    <text evidence="1">The sequence shown here is derived from an EMBL/GenBank/DDBJ whole genome shotgun (WGS) entry which is preliminary data.</text>
</comment>
<dbReference type="AlphaFoldDB" id="K1U5R6"/>
<name>K1U5R6_9ZZZZ</name>
<dbReference type="EMBL" id="AJWY01003422">
    <property type="protein sequence ID" value="EKC75389.1"/>
    <property type="molecule type" value="Genomic_DNA"/>
</dbReference>
<evidence type="ECO:0008006" key="2">
    <source>
        <dbReference type="Google" id="ProtNLM"/>
    </source>
</evidence>
<sequence length="179" mass="20267">MRMIDAKEKTALATSVGADERQSFQTSPANIIPTSDTEINHPDENSLENLEEIYRQMQRMNDPAYLHTVSMNGLYETVFQSRPPVIDGLLYSGTYLFAGAPKVGKSFFMAQLAYHISTGQKLWNYDVHQGTVLYLALEDDYQRLQERMSRMFGVEGTDSLHFAVYAKQLGAGLDEQLEK</sequence>
<evidence type="ECO:0000313" key="1">
    <source>
        <dbReference type="EMBL" id="EKC75389.1"/>
    </source>
</evidence>
<reference evidence="1" key="1">
    <citation type="journal article" date="2013" name="Environ. Microbiol.">
        <title>Microbiota from the distal guts of lean and obese adolescents exhibit partial functional redundancy besides clear differences in community structure.</title>
        <authorList>
            <person name="Ferrer M."/>
            <person name="Ruiz A."/>
            <person name="Lanza F."/>
            <person name="Haange S.B."/>
            <person name="Oberbach A."/>
            <person name="Till H."/>
            <person name="Bargiela R."/>
            <person name="Campoy C."/>
            <person name="Segura M.T."/>
            <person name="Richter M."/>
            <person name="von Bergen M."/>
            <person name="Seifert J."/>
            <person name="Suarez A."/>
        </authorList>
    </citation>
    <scope>NUCLEOTIDE SEQUENCE</scope>
</reference>
<dbReference type="Gene3D" id="3.40.50.300">
    <property type="entry name" value="P-loop containing nucleotide triphosphate hydrolases"/>
    <property type="match status" value="1"/>
</dbReference>
<gene>
    <name evidence="1" type="ORF">LEA_05232</name>
</gene>
<dbReference type="InterPro" id="IPR027417">
    <property type="entry name" value="P-loop_NTPase"/>
</dbReference>
<accession>K1U5R6</accession>
<protein>
    <recommendedName>
        <fullName evidence="2">AAA family ATPase</fullName>
    </recommendedName>
</protein>
<feature type="non-terminal residue" evidence="1">
    <location>
        <position position="179"/>
    </location>
</feature>
<dbReference type="SUPFAM" id="SSF52540">
    <property type="entry name" value="P-loop containing nucleoside triphosphate hydrolases"/>
    <property type="match status" value="1"/>
</dbReference>
<proteinExistence type="predicted"/>